<dbReference type="InterPro" id="IPR000064">
    <property type="entry name" value="NLP_P60_dom"/>
</dbReference>
<comment type="similarity">
    <text evidence="1">Belongs to the peptidase C40 family.</text>
</comment>
<evidence type="ECO:0000256" key="4">
    <source>
        <dbReference type="ARBA" id="ARBA00022807"/>
    </source>
</evidence>
<protein>
    <submittedName>
        <fullName evidence="9">NlpC/P60 family protein</fullName>
    </submittedName>
</protein>
<evidence type="ECO:0000256" key="1">
    <source>
        <dbReference type="ARBA" id="ARBA00007074"/>
    </source>
</evidence>
<dbReference type="GO" id="GO:0008234">
    <property type="term" value="F:cysteine-type peptidase activity"/>
    <property type="evidence" value="ECO:0007669"/>
    <property type="project" value="UniProtKB-KW"/>
</dbReference>
<evidence type="ECO:0000259" key="8">
    <source>
        <dbReference type="PROSITE" id="PS51935"/>
    </source>
</evidence>
<keyword evidence="5" id="KW-0175">Coiled coil</keyword>
<proteinExistence type="inferred from homology"/>
<dbReference type="AlphaFoldDB" id="A0A9X3A6E0"/>
<comment type="caution">
    <text evidence="9">The sequence shown here is derived from an EMBL/GenBank/DDBJ whole genome shotgun (WGS) entry which is preliminary data.</text>
</comment>
<feature type="domain" description="NlpC/P60" evidence="8">
    <location>
        <begin position="311"/>
        <end position="449"/>
    </location>
</feature>
<gene>
    <name evidence="9" type="ORF">NZH93_41105</name>
</gene>
<evidence type="ECO:0000256" key="6">
    <source>
        <dbReference type="SAM" id="MobiDB-lite"/>
    </source>
</evidence>
<accession>A0A9X3A6E0</accession>
<keyword evidence="3" id="KW-0378">Hydrolase</keyword>
<feature type="chain" id="PRO_5040806657" evidence="7">
    <location>
        <begin position="31"/>
        <end position="449"/>
    </location>
</feature>
<dbReference type="Pfam" id="PF00877">
    <property type="entry name" value="NLPC_P60"/>
    <property type="match status" value="1"/>
</dbReference>
<feature type="signal peptide" evidence="7">
    <location>
        <begin position="1"/>
        <end position="30"/>
    </location>
</feature>
<dbReference type="PANTHER" id="PTHR47359:SF3">
    <property type="entry name" value="NLP_P60 DOMAIN-CONTAINING PROTEIN-RELATED"/>
    <property type="match status" value="1"/>
</dbReference>
<dbReference type="PROSITE" id="PS51935">
    <property type="entry name" value="NLPC_P60"/>
    <property type="match status" value="1"/>
</dbReference>
<organism evidence="9 10">
    <name type="scientific">Umezawaea endophytica</name>
    <dbReference type="NCBI Taxonomy" id="1654476"/>
    <lineage>
        <taxon>Bacteria</taxon>
        <taxon>Bacillati</taxon>
        <taxon>Actinomycetota</taxon>
        <taxon>Actinomycetes</taxon>
        <taxon>Pseudonocardiales</taxon>
        <taxon>Pseudonocardiaceae</taxon>
        <taxon>Umezawaea</taxon>
    </lineage>
</organism>
<feature type="compositionally biased region" description="Basic and acidic residues" evidence="6">
    <location>
        <begin position="265"/>
        <end position="280"/>
    </location>
</feature>
<evidence type="ECO:0000313" key="9">
    <source>
        <dbReference type="EMBL" id="MCS7483283.1"/>
    </source>
</evidence>
<evidence type="ECO:0000256" key="7">
    <source>
        <dbReference type="SAM" id="SignalP"/>
    </source>
</evidence>
<dbReference type="GO" id="GO:0006508">
    <property type="term" value="P:proteolysis"/>
    <property type="evidence" value="ECO:0007669"/>
    <property type="project" value="UniProtKB-KW"/>
</dbReference>
<dbReference type="RefSeq" id="WP_259628744.1">
    <property type="nucleotide sequence ID" value="NZ_JANYMP010000031.1"/>
</dbReference>
<feature type="compositionally biased region" description="Low complexity" evidence="6">
    <location>
        <begin position="295"/>
        <end position="310"/>
    </location>
</feature>
<name>A0A9X3A6E0_9PSEU</name>
<dbReference type="Gene3D" id="3.90.1720.10">
    <property type="entry name" value="endopeptidase domain like (from Nostoc punctiforme)"/>
    <property type="match status" value="1"/>
</dbReference>
<dbReference type="Proteomes" id="UP001141259">
    <property type="component" value="Unassembled WGS sequence"/>
</dbReference>
<feature type="coiled-coil region" evidence="5">
    <location>
        <begin position="198"/>
        <end position="225"/>
    </location>
</feature>
<sequence length="449" mass="46796">MLTRRAVARAAVSGVVAVVVALAVAGPGLAAPPPPPNPGDSEISASRADADAKAARVGELTGQLTQAEARLQELTDDVSYKMELANKARVDLETAQAEAAKALADAESAKVEADAAGKAVEDSRRDLDEFAAASYQQGSTIGSISAYFGATSPEDLLARAQLLEAVSGSSLNAMDQIERSRTEMANKDSAARAALDVANRKQAAADEAKKAADDAQAVAVLAQQNQAGQAALIRESKASVESQLAEALGAVDGLTAQRAQYDQWAADKQREDDENARRAAEAASAQQVEEEDDAPAVQAQRPQPVQSAPSGDGVEIAISRAMAYIGTRYSWGGGNYNGPTVGIRDGGVGDSYGDYYSVGFDCSGLMMYAFAGAGVYIPHYSGYQYNSGRKVPLNQAQRGDMLFWGPGGGTHVALYLGGGMMVEAPYSGSSVRVSPVRYGGIMPYATRLL</sequence>
<reference evidence="9" key="1">
    <citation type="submission" date="2022-08" db="EMBL/GenBank/DDBJ databases">
        <authorList>
            <person name="Tistechok S."/>
            <person name="Samborskyy M."/>
            <person name="Roman I."/>
        </authorList>
    </citation>
    <scope>NUCLEOTIDE SEQUENCE</scope>
    <source>
        <strain evidence="9">DSM 103496</strain>
    </source>
</reference>
<keyword evidence="4" id="KW-0788">Thiol protease</keyword>
<keyword evidence="7" id="KW-0732">Signal</keyword>
<dbReference type="SUPFAM" id="SSF54001">
    <property type="entry name" value="Cysteine proteinases"/>
    <property type="match status" value="1"/>
</dbReference>
<dbReference type="PANTHER" id="PTHR47359">
    <property type="entry name" value="PEPTIDOGLYCAN DL-ENDOPEPTIDASE CWLO"/>
    <property type="match status" value="1"/>
</dbReference>
<keyword evidence="2" id="KW-0645">Protease</keyword>
<feature type="coiled-coil region" evidence="5">
    <location>
        <begin position="57"/>
        <end position="112"/>
    </location>
</feature>
<evidence type="ECO:0000256" key="3">
    <source>
        <dbReference type="ARBA" id="ARBA00022801"/>
    </source>
</evidence>
<feature type="region of interest" description="Disordered" evidence="6">
    <location>
        <begin position="265"/>
        <end position="312"/>
    </location>
</feature>
<feature type="region of interest" description="Disordered" evidence="6">
    <location>
        <begin position="28"/>
        <end position="57"/>
    </location>
</feature>
<dbReference type="InterPro" id="IPR051794">
    <property type="entry name" value="PG_Endopeptidase_C40"/>
</dbReference>
<dbReference type="InterPro" id="IPR038765">
    <property type="entry name" value="Papain-like_cys_pep_sf"/>
</dbReference>
<evidence type="ECO:0000313" key="10">
    <source>
        <dbReference type="Proteomes" id="UP001141259"/>
    </source>
</evidence>
<evidence type="ECO:0000256" key="5">
    <source>
        <dbReference type="SAM" id="Coils"/>
    </source>
</evidence>
<evidence type="ECO:0000256" key="2">
    <source>
        <dbReference type="ARBA" id="ARBA00022670"/>
    </source>
</evidence>
<dbReference type="EMBL" id="JANYMP010000031">
    <property type="protein sequence ID" value="MCS7483283.1"/>
    <property type="molecule type" value="Genomic_DNA"/>
</dbReference>
<keyword evidence="10" id="KW-1185">Reference proteome</keyword>